<keyword evidence="4" id="KW-1185">Reference proteome</keyword>
<dbReference type="InterPro" id="IPR000086">
    <property type="entry name" value="NUDIX_hydrolase_dom"/>
</dbReference>
<dbReference type="FunFam" id="3.90.79.10:FF:000060">
    <property type="entry name" value="Nudix hydrolase 1"/>
    <property type="match status" value="1"/>
</dbReference>
<feature type="domain" description="Nudix hydrolase" evidence="2">
    <location>
        <begin position="4"/>
        <end position="138"/>
    </location>
</feature>
<dbReference type="PANTHER" id="PTHR16099">
    <property type="entry name" value="8-OXO-DGTP DIPHOSPHATES NUDT15"/>
    <property type="match status" value="1"/>
</dbReference>
<dbReference type="Proteomes" id="UP001150569">
    <property type="component" value="Unassembled WGS sequence"/>
</dbReference>
<dbReference type="AlphaFoldDB" id="A0A9W8AM21"/>
<dbReference type="Gene3D" id="3.90.79.10">
    <property type="entry name" value="Nucleoside Triphosphate Pyrophosphohydrolase"/>
    <property type="match status" value="1"/>
</dbReference>
<dbReference type="PROSITE" id="PS51462">
    <property type="entry name" value="NUDIX"/>
    <property type="match status" value="1"/>
</dbReference>
<dbReference type="GO" id="GO:0006203">
    <property type="term" value="P:dGTP catabolic process"/>
    <property type="evidence" value="ECO:0007669"/>
    <property type="project" value="TreeGrafter"/>
</dbReference>
<keyword evidence="1" id="KW-0378">Hydrolase</keyword>
<name>A0A9W8AM21_9FUNG</name>
<dbReference type="SUPFAM" id="SSF55811">
    <property type="entry name" value="Nudix"/>
    <property type="match status" value="1"/>
</dbReference>
<evidence type="ECO:0000313" key="4">
    <source>
        <dbReference type="Proteomes" id="UP001150569"/>
    </source>
</evidence>
<proteinExistence type="predicted"/>
<sequence>MTAMQRPFVAVVVLVYRSSDNKVLIGQRKGVLGEGAWELPGGSMEYGETFDTSCQREVKEETGLDVAGIRLVTAKNIIFEQAHKHFVSLFFAAQCVDADPVPKLMEPDKSGGWVWTSWSELRERKYSPLFGILNDLVDEYPQGPWLASSSGPA</sequence>
<evidence type="ECO:0000313" key="3">
    <source>
        <dbReference type="EMBL" id="KAJ1929811.1"/>
    </source>
</evidence>
<reference evidence="3" key="1">
    <citation type="submission" date="2022-07" db="EMBL/GenBank/DDBJ databases">
        <title>Phylogenomic reconstructions and comparative analyses of Kickxellomycotina fungi.</title>
        <authorList>
            <person name="Reynolds N.K."/>
            <person name="Stajich J.E."/>
            <person name="Barry K."/>
            <person name="Grigoriev I.V."/>
            <person name="Crous P."/>
            <person name="Smith M.E."/>
        </authorList>
    </citation>
    <scope>NUCLEOTIDE SEQUENCE</scope>
    <source>
        <strain evidence="3">RSA 861</strain>
    </source>
</reference>
<protein>
    <recommendedName>
        <fullName evidence="2">Nudix hydrolase domain-containing protein</fullName>
    </recommendedName>
</protein>
<dbReference type="GO" id="GO:0005829">
    <property type="term" value="C:cytosol"/>
    <property type="evidence" value="ECO:0007669"/>
    <property type="project" value="TreeGrafter"/>
</dbReference>
<gene>
    <name evidence="3" type="ORF">IWQ60_000840</name>
</gene>
<evidence type="ECO:0000256" key="1">
    <source>
        <dbReference type="ARBA" id="ARBA00022801"/>
    </source>
</evidence>
<dbReference type="InterPro" id="IPR020476">
    <property type="entry name" value="Nudix_hydrolase"/>
</dbReference>
<comment type="caution">
    <text evidence="3">The sequence shown here is derived from an EMBL/GenBank/DDBJ whole genome shotgun (WGS) entry which is preliminary data.</text>
</comment>
<dbReference type="InterPro" id="IPR015797">
    <property type="entry name" value="NUDIX_hydrolase-like_dom_sf"/>
</dbReference>
<dbReference type="Pfam" id="PF00293">
    <property type="entry name" value="NUDIX"/>
    <property type="match status" value="1"/>
</dbReference>
<evidence type="ECO:0000259" key="2">
    <source>
        <dbReference type="PROSITE" id="PS51462"/>
    </source>
</evidence>
<organism evidence="3 4">
    <name type="scientific">Tieghemiomyces parasiticus</name>
    <dbReference type="NCBI Taxonomy" id="78921"/>
    <lineage>
        <taxon>Eukaryota</taxon>
        <taxon>Fungi</taxon>
        <taxon>Fungi incertae sedis</taxon>
        <taxon>Zoopagomycota</taxon>
        <taxon>Kickxellomycotina</taxon>
        <taxon>Dimargaritomycetes</taxon>
        <taxon>Dimargaritales</taxon>
        <taxon>Dimargaritaceae</taxon>
        <taxon>Tieghemiomyces</taxon>
    </lineage>
</organism>
<dbReference type="EMBL" id="JANBPT010000023">
    <property type="protein sequence ID" value="KAJ1929811.1"/>
    <property type="molecule type" value="Genomic_DNA"/>
</dbReference>
<dbReference type="GO" id="GO:0035539">
    <property type="term" value="F:8-oxo-7,8-dihydrodeoxyguanosine triphosphate pyrophosphatase activity"/>
    <property type="evidence" value="ECO:0007669"/>
    <property type="project" value="TreeGrafter"/>
</dbReference>
<dbReference type="OrthoDB" id="447842at2759"/>
<dbReference type="PRINTS" id="PR00502">
    <property type="entry name" value="NUDIXFAMILY"/>
</dbReference>
<accession>A0A9W8AM21</accession>
<dbReference type="CDD" id="cd04678">
    <property type="entry name" value="NUDIX_MTH2_Nudt15"/>
    <property type="match status" value="1"/>
</dbReference>
<dbReference type="PANTHER" id="PTHR16099:SF5">
    <property type="entry name" value="NUCLEOTIDE TRIPHOSPHATE DIPHOSPHATASE NUDT15"/>
    <property type="match status" value="1"/>
</dbReference>